<evidence type="ECO:0000256" key="2">
    <source>
        <dbReference type="ARBA" id="ARBA00023004"/>
    </source>
</evidence>
<dbReference type="GO" id="GO:0051536">
    <property type="term" value="F:iron-sulfur cluster binding"/>
    <property type="evidence" value="ECO:0007669"/>
    <property type="project" value="UniProtKB-KW"/>
</dbReference>
<proteinExistence type="predicted"/>
<organism evidence="5 6">
    <name type="scientific">Fusibacillus kribbianus</name>
    <dbReference type="NCBI Taxonomy" id="3044208"/>
    <lineage>
        <taxon>Bacteria</taxon>
        <taxon>Bacillati</taxon>
        <taxon>Bacillota</taxon>
        <taxon>Clostridia</taxon>
        <taxon>Lachnospirales</taxon>
        <taxon>Lachnospiraceae</taxon>
        <taxon>Fusibacillus</taxon>
    </lineage>
</organism>
<keyword evidence="1" id="KW-0479">Metal-binding</keyword>
<dbReference type="Proteomes" id="UP001300383">
    <property type="component" value="Unassembled WGS sequence"/>
</dbReference>
<dbReference type="Pfam" id="PF04432">
    <property type="entry name" value="FrhB_FdhB_C"/>
    <property type="match status" value="1"/>
</dbReference>
<gene>
    <name evidence="5" type="ORF">QJ036_03555</name>
</gene>
<name>A0AAP4BA86_9FIRM</name>
<dbReference type="EMBL" id="JASGBQ010000003">
    <property type="protein sequence ID" value="MDI9241553.1"/>
    <property type="molecule type" value="Genomic_DNA"/>
</dbReference>
<dbReference type="GO" id="GO:0046872">
    <property type="term" value="F:metal ion binding"/>
    <property type="evidence" value="ECO:0007669"/>
    <property type="project" value="UniProtKB-KW"/>
</dbReference>
<dbReference type="Gene3D" id="3.30.70.20">
    <property type="match status" value="1"/>
</dbReference>
<evidence type="ECO:0000313" key="5">
    <source>
        <dbReference type="EMBL" id="MDI9241553.1"/>
    </source>
</evidence>
<dbReference type="InterPro" id="IPR052977">
    <property type="entry name" value="Polyferredoxin-like_ET"/>
</dbReference>
<dbReference type="Pfam" id="PF12838">
    <property type="entry name" value="Fer4_7"/>
    <property type="match status" value="1"/>
</dbReference>
<dbReference type="InterPro" id="IPR007516">
    <property type="entry name" value="Co_F420_Hydgase/DH_bsu_N"/>
</dbReference>
<dbReference type="InterPro" id="IPR017900">
    <property type="entry name" value="4Fe4S_Fe_S_CS"/>
</dbReference>
<sequence length="399" mass="45024">MKGESMLAEKTLCTGCGSCTIICPYHCIDMEEDEEGFLYPNVNSQKCVSCGLCEQSCPVLTNKGVQPICRTESFAVQNKDENIRRKSSSGGVFIDLALSILGQGGVVCAAKYSKDFDVIHSIATTKEELLDYCGAKYAQSKIGQCFIYIKKMLHQGGKILFVGTPCQVAGLSAFLKRPYDNLVLVDMICHGVPSPLVWRKYLEERKQRDANGAELVAVNLRDKSTGWSRYGYSVRFDYQDGKVYSAHQDKDSFMQGFVSNLYLRPSCSNCKFKGVERISDITIGDYWGVWSQYPEFDDNMGTSLVMVHSEKGKKIWKNIQNDFRVLEISNEEAIQYNPSATKSSSFSYQRASFYRGLRRGEMVSDLVQTCLSKQNDQKVTNVQWILNKLFHRVRGDVDE</sequence>
<evidence type="ECO:0000259" key="4">
    <source>
        <dbReference type="PROSITE" id="PS51379"/>
    </source>
</evidence>
<keyword evidence="6" id="KW-1185">Reference proteome</keyword>
<dbReference type="InterPro" id="IPR007525">
    <property type="entry name" value="FrhB_FdhB_C"/>
</dbReference>
<comment type="caution">
    <text evidence="5">The sequence shown here is derived from an EMBL/GenBank/DDBJ whole genome shotgun (WGS) entry which is preliminary data.</text>
</comment>
<evidence type="ECO:0000256" key="3">
    <source>
        <dbReference type="ARBA" id="ARBA00023014"/>
    </source>
</evidence>
<dbReference type="SUPFAM" id="SSF54862">
    <property type="entry name" value="4Fe-4S ferredoxins"/>
    <property type="match status" value="1"/>
</dbReference>
<keyword evidence="3" id="KW-0411">Iron-sulfur</keyword>
<keyword evidence="2" id="KW-0408">Iron</keyword>
<dbReference type="Pfam" id="PF04422">
    <property type="entry name" value="FrhB_FdhB_N"/>
    <property type="match status" value="1"/>
</dbReference>
<dbReference type="PROSITE" id="PS00198">
    <property type="entry name" value="4FE4S_FER_1"/>
    <property type="match status" value="2"/>
</dbReference>
<evidence type="ECO:0000313" key="6">
    <source>
        <dbReference type="Proteomes" id="UP001300383"/>
    </source>
</evidence>
<accession>A0AAP4BA86</accession>
<feature type="domain" description="4Fe-4S ferredoxin-type" evidence="4">
    <location>
        <begin position="4"/>
        <end position="33"/>
    </location>
</feature>
<feature type="domain" description="4Fe-4S ferredoxin-type" evidence="4">
    <location>
        <begin position="38"/>
        <end position="67"/>
    </location>
</feature>
<dbReference type="AlphaFoldDB" id="A0AAP4BA86"/>
<evidence type="ECO:0000256" key="1">
    <source>
        <dbReference type="ARBA" id="ARBA00022723"/>
    </source>
</evidence>
<dbReference type="PROSITE" id="PS51379">
    <property type="entry name" value="4FE4S_FER_2"/>
    <property type="match status" value="2"/>
</dbReference>
<dbReference type="RefSeq" id="WP_283230060.1">
    <property type="nucleotide sequence ID" value="NZ_JASGBQ010000003.1"/>
</dbReference>
<dbReference type="PANTHER" id="PTHR43193:SF2">
    <property type="entry name" value="POLYFERREDOXIN PROTEIN FWDF"/>
    <property type="match status" value="1"/>
</dbReference>
<protein>
    <submittedName>
        <fullName evidence="5">Coenzyme F420 hydrogenase/dehydrogenase, beta subunit C-terminal domain</fullName>
    </submittedName>
</protein>
<dbReference type="PANTHER" id="PTHR43193">
    <property type="match status" value="1"/>
</dbReference>
<dbReference type="InterPro" id="IPR017896">
    <property type="entry name" value="4Fe4S_Fe-S-bd"/>
</dbReference>
<reference evidence="5 6" key="1">
    <citation type="submission" date="2023-05" db="EMBL/GenBank/DDBJ databases">
        <title>[ruminococcus] sp. nov., isolated from a pig farm feces dump.</title>
        <authorList>
            <person name="Chang Y.-H."/>
        </authorList>
    </citation>
    <scope>NUCLEOTIDE SEQUENCE [LARGE SCALE GENOMIC DNA]</scope>
    <source>
        <strain evidence="5 6">YH-rum2234</strain>
    </source>
</reference>